<evidence type="ECO:0000256" key="5">
    <source>
        <dbReference type="ARBA" id="ARBA00023163"/>
    </source>
</evidence>
<dbReference type="InterPro" id="IPR036390">
    <property type="entry name" value="WH_DNA-bd_sf"/>
</dbReference>
<dbReference type="Pfam" id="PF00392">
    <property type="entry name" value="GntR"/>
    <property type="match status" value="1"/>
</dbReference>
<proteinExistence type="inferred from homology"/>
<feature type="domain" description="HTH gntR-type" evidence="6">
    <location>
        <begin position="12"/>
        <end position="80"/>
    </location>
</feature>
<dbReference type="InterPro" id="IPR036388">
    <property type="entry name" value="WH-like_DNA-bd_sf"/>
</dbReference>
<protein>
    <submittedName>
        <fullName evidence="7">PLP-dependent aminotransferase family protein</fullName>
    </submittedName>
</protein>
<organism evidence="7">
    <name type="scientific">Christensenella massiliensis</name>
    <dbReference type="NCBI Taxonomy" id="1805714"/>
    <lineage>
        <taxon>Bacteria</taxon>
        <taxon>Bacillati</taxon>
        <taxon>Bacillota</taxon>
        <taxon>Clostridia</taxon>
        <taxon>Christensenellales</taxon>
        <taxon>Christensenellaceae</taxon>
        <taxon>Christensenella</taxon>
    </lineage>
</organism>
<dbReference type="CDD" id="cd00609">
    <property type="entry name" value="AAT_like"/>
    <property type="match status" value="1"/>
</dbReference>
<dbReference type="AlphaFoldDB" id="A0AAU8ABA7"/>
<dbReference type="PROSITE" id="PS50949">
    <property type="entry name" value="HTH_GNTR"/>
    <property type="match status" value="1"/>
</dbReference>
<evidence type="ECO:0000256" key="1">
    <source>
        <dbReference type="ARBA" id="ARBA00005384"/>
    </source>
</evidence>
<evidence type="ECO:0000256" key="2">
    <source>
        <dbReference type="ARBA" id="ARBA00022898"/>
    </source>
</evidence>
<dbReference type="SUPFAM" id="SSF53383">
    <property type="entry name" value="PLP-dependent transferases"/>
    <property type="match status" value="1"/>
</dbReference>
<dbReference type="SMART" id="SM00345">
    <property type="entry name" value="HTH_GNTR"/>
    <property type="match status" value="1"/>
</dbReference>
<evidence type="ECO:0000256" key="3">
    <source>
        <dbReference type="ARBA" id="ARBA00023015"/>
    </source>
</evidence>
<keyword evidence="7" id="KW-0808">Transferase</keyword>
<dbReference type="InterPro" id="IPR000524">
    <property type="entry name" value="Tscrpt_reg_HTH_GntR"/>
</dbReference>
<keyword evidence="2" id="KW-0663">Pyridoxal phosphate</keyword>
<dbReference type="SUPFAM" id="SSF46785">
    <property type="entry name" value="Winged helix' DNA-binding domain"/>
    <property type="match status" value="1"/>
</dbReference>
<dbReference type="Gene3D" id="1.10.10.10">
    <property type="entry name" value="Winged helix-like DNA-binding domain superfamily/Winged helix DNA-binding domain"/>
    <property type="match status" value="1"/>
</dbReference>
<name>A0AAU8ABA7_9FIRM</name>
<dbReference type="GO" id="GO:0003700">
    <property type="term" value="F:DNA-binding transcription factor activity"/>
    <property type="evidence" value="ECO:0007669"/>
    <property type="project" value="InterPro"/>
</dbReference>
<sequence>MLTPTLDPTRKTPIYEQLYRYLREEIKTHRLPENHRLPSKRKFASHIKVSQGTIEAAYSQLMAEGYIYSREKRGYYVCHLEGNVSLQQPRPAASPAALPPSPNPCRFILSTARVDTENFPFATWAKLMREILNGDRDSLLGPVDPQGDADLRAGIVRYLHDFRGIDAEPGQVVLGAGSEFLLGLITQLLPRQYSYAYEDPGYRKTERILAANGLPALAVPLDRYGMDISALEACGANVAHVTPSHHFPLGIITPIGRRQELLAWASHGERYIIEDDYDSEFRFSGRPIPALKSLDNNERVIYMNTFAKTLAPSLRISYMVLPPHLIQKYRKDLFFYSCTIPSFEQRTLALFLNRGHFERHLSRMRKIYRTRRDAFVDGFHEHWEQITLTGLEAGPHLLLTVRNGMREQELVTAASQKNIQIFPLSAYYASRSAPPATIVAGYSGYSAEVLRDIAQSLCAVWF</sequence>
<keyword evidence="7" id="KW-0032">Aminotransferase</keyword>
<dbReference type="InterPro" id="IPR015421">
    <property type="entry name" value="PyrdxlP-dep_Trfase_major"/>
</dbReference>
<keyword evidence="4" id="KW-0238">DNA-binding</keyword>
<dbReference type="InterPro" id="IPR004839">
    <property type="entry name" value="Aminotransferase_I/II_large"/>
</dbReference>
<dbReference type="GO" id="GO:0003677">
    <property type="term" value="F:DNA binding"/>
    <property type="evidence" value="ECO:0007669"/>
    <property type="project" value="UniProtKB-KW"/>
</dbReference>
<reference evidence="7" key="1">
    <citation type="submission" date="2023-02" db="EMBL/GenBank/DDBJ databases">
        <title>Gut commensal Christensenella minuta modulates host metabolism via a new class of secondary bile acids.</title>
        <authorList>
            <person name="Liu C."/>
        </authorList>
    </citation>
    <scope>NUCLEOTIDE SEQUENCE</scope>
    <source>
        <strain evidence="7">CA70</strain>
    </source>
</reference>
<dbReference type="RefSeq" id="WP_079547157.1">
    <property type="nucleotide sequence ID" value="NZ_CP117826.1"/>
</dbReference>
<dbReference type="InterPro" id="IPR015424">
    <property type="entry name" value="PyrdxlP-dep_Trfase"/>
</dbReference>
<evidence type="ECO:0000259" key="6">
    <source>
        <dbReference type="PROSITE" id="PS50949"/>
    </source>
</evidence>
<dbReference type="PANTHER" id="PTHR46577">
    <property type="entry name" value="HTH-TYPE TRANSCRIPTIONAL REGULATORY PROTEIN GABR"/>
    <property type="match status" value="1"/>
</dbReference>
<evidence type="ECO:0000256" key="4">
    <source>
        <dbReference type="ARBA" id="ARBA00023125"/>
    </source>
</evidence>
<dbReference type="InterPro" id="IPR051446">
    <property type="entry name" value="HTH_trans_reg/aminotransferase"/>
</dbReference>
<gene>
    <name evidence="7" type="ORF">PUP29_03735</name>
</gene>
<dbReference type="PANTHER" id="PTHR46577:SF1">
    <property type="entry name" value="HTH-TYPE TRANSCRIPTIONAL REGULATORY PROTEIN GABR"/>
    <property type="match status" value="1"/>
</dbReference>
<dbReference type="EMBL" id="CP117826">
    <property type="protein sequence ID" value="XCC63036.1"/>
    <property type="molecule type" value="Genomic_DNA"/>
</dbReference>
<accession>A0AAU8ABA7</accession>
<evidence type="ECO:0000313" key="7">
    <source>
        <dbReference type="EMBL" id="XCC63036.1"/>
    </source>
</evidence>
<dbReference type="GO" id="GO:0030170">
    <property type="term" value="F:pyridoxal phosphate binding"/>
    <property type="evidence" value="ECO:0007669"/>
    <property type="project" value="InterPro"/>
</dbReference>
<dbReference type="Gene3D" id="3.40.640.10">
    <property type="entry name" value="Type I PLP-dependent aspartate aminotransferase-like (Major domain)"/>
    <property type="match status" value="1"/>
</dbReference>
<keyword evidence="3" id="KW-0805">Transcription regulation</keyword>
<comment type="similarity">
    <text evidence="1">In the C-terminal section; belongs to the class-I pyridoxal-phosphate-dependent aminotransferase family.</text>
</comment>
<dbReference type="Pfam" id="PF00155">
    <property type="entry name" value="Aminotran_1_2"/>
    <property type="match status" value="1"/>
</dbReference>
<keyword evidence="5" id="KW-0804">Transcription</keyword>
<dbReference type="GO" id="GO:0008483">
    <property type="term" value="F:transaminase activity"/>
    <property type="evidence" value="ECO:0007669"/>
    <property type="project" value="UniProtKB-KW"/>
</dbReference>
<dbReference type="CDD" id="cd07377">
    <property type="entry name" value="WHTH_GntR"/>
    <property type="match status" value="1"/>
</dbReference>